<reference evidence="3" key="1">
    <citation type="submission" date="2025-08" db="UniProtKB">
        <authorList>
            <consortium name="RefSeq"/>
        </authorList>
    </citation>
    <scope>IDENTIFICATION</scope>
    <source>
        <tissue evidence="3">Whole sample</tissue>
    </source>
</reference>
<protein>
    <submittedName>
        <fullName evidence="3">Uncharacterized protein LOC111101986</fullName>
    </submittedName>
</protein>
<evidence type="ECO:0000313" key="3">
    <source>
        <dbReference type="RefSeq" id="XP_022290348.1"/>
    </source>
</evidence>
<proteinExistence type="predicted"/>
<name>A0A8B8AIH5_CRAVI</name>
<feature type="compositionally biased region" description="Basic residues" evidence="1">
    <location>
        <begin position="162"/>
        <end position="179"/>
    </location>
</feature>
<keyword evidence="2" id="KW-1185">Reference proteome</keyword>
<evidence type="ECO:0000256" key="1">
    <source>
        <dbReference type="SAM" id="MobiDB-lite"/>
    </source>
</evidence>
<dbReference type="AlphaFoldDB" id="A0A8B8AIH5"/>
<dbReference type="OrthoDB" id="6148058at2759"/>
<dbReference type="RefSeq" id="XP_022290348.1">
    <property type="nucleotide sequence ID" value="XM_022434640.1"/>
</dbReference>
<feature type="region of interest" description="Disordered" evidence="1">
    <location>
        <begin position="160"/>
        <end position="184"/>
    </location>
</feature>
<accession>A0A8B8AIH5</accession>
<sequence>MLKFSVSQRTLPVHYMKQTMVNLSASSPLGQDKRRRMHGPTISSSSWEVWKEGPTTPAVVIRRNHQTPRKVLTPGRVSHHSEGRAPHDLQRKRRSPVKRSETIRMKVWSSQLDRVKRKTESLRKKDDEIKERYLEIRQRAKRLISSTDFQFSDHCDDATPVKRPKLTTPTKHRSTQTKSRRIDPSVTCQRQETNCTKRSNGDLIVIMKRVRSAEEDVERMFSAHVLDVPGRRYKMPQKRHRSGSDIPAKTAQKRDIPSPVPFPRTFLKNGQKYTIC</sequence>
<dbReference type="KEGG" id="cvn:111101986"/>
<gene>
    <name evidence="3" type="primary">LOC111101986</name>
</gene>
<evidence type="ECO:0000313" key="2">
    <source>
        <dbReference type="Proteomes" id="UP000694844"/>
    </source>
</evidence>
<dbReference type="GeneID" id="111101986"/>
<feature type="region of interest" description="Disordered" evidence="1">
    <location>
        <begin position="72"/>
        <end position="100"/>
    </location>
</feature>
<feature type="region of interest" description="Disordered" evidence="1">
    <location>
        <begin position="235"/>
        <end position="262"/>
    </location>
</feature>
<organism evidence="2 3">
    <name type="scientific">Crassostrea virginica</name>
    <name type="common">Eastern oyster</name>
    <dbReference type="NCBI Taxonomy" id="6565"/>
    <lineage>
        <taxon>Eukaryota</taxon>
        <taxon>Metazoa</taxon>
        <taxon>Spiralia</taxon>
        <taxon>Lophotrochozoa</taxon>
        <taxon>Mollusca</taxon>
        <taxon>Bivalvia</taxon>
        <taxon>Autobranchia</taxon>
        <taxon>Pteriomorphia</taxon>
        <taxon>Ostreida</taxon>
        <taxon>Ostreoidea</taxon>
        <taxon>Ostreidae</taxon>
        <taxon>Crassostrea</taxon>
    </lineage>
</organism>
<dbReference type="Proteomes" id="UP000694844">
    <property type="component" value="Chromosome 6"/>
</dbReference>
<feature type="compositionally biased region" description="Basic and acidic residues" evidence="1">
    <location>
        <begin position="79"/>
        <end position="89"/>
    </location>
</feature>